<dbReference type="PANTHER" id="PTHR33121">
    <property type="entry name" value="CYCLIC DI-GMP PHOSPHODIESTERASE PDEF"/>
    <property type="match status" value="1"/>
</dbReference>
<dbReference type="SUPFAM" id="SSF141868">
    <property type="entry name" value="EAL domain-like"/>
    <property type="match status" value="1"/>
</dbReference>
<protein>
    <submittedName>
        <fullName evidence="2">EAL domain-containing protein</fullName>
    </submittedName>
</protein>
<gene>
    <name evidence="2" type="ORF">NKI36_04570</name>
</gene>
<organism evidence="2 3">
    <name type="scientific">Mesorhizobium caraganae</name>
    <dbReference type="NCBI Taxonomy" id="483206"/>
    <lineage>
        <taxon>Bacteria</taxon>
        <taxon>Pseudomonadati</taxon>
        <taxon>Pseudomonadota</taxon>
        <taxon>Alphaproteobacteria</taxon>
        <taxon>Hyphomicrobiales</taxon>
        <taxon>Phyllobacteriaceae</taxon>
        <taxon>Mesorhizobium</taxon>
    </lineage>
</organism>
<feature type="domain" description="EAL" evidence="1">
    <location>
        <begin position="14"/>
        <end position="268"/>
    </location>
</feature>
<dbReference type="EMBL" id="JAMYQB010000002">
    <property type="protein sequence ID" value="MER9403320.1"/>
    <property type="molecule type" value="Genomic_DNA"/>
</dbReference>
<dbReference type="RefSeq" id="WP_352556477.1">
    <property type="nucleotide sequence ID" value="NZ_JAMYQB010000002.1"/>
</dbReference>
<dbReference type="InterPro" id="IPR001633">
    <property type="entry name" value="EAL_dom"/>
</dbReference>
<dbReference type="InterPro" id="IPR050706">
    <property type="entry name" value="Cyclic-di-GMP_PDE-like"/>
</dbReference>
<sequence length="285" mass="31620">MSGRERRRDVGEAIFADEIGIEYGIYGEFRLKSAYQPIFAPRGGALAAVAVEALIEPHRAAMPVAPAVFFDSIAAGDRLFVETMCRMLHLRNFRNIGVDGLDLFFNYNPMINDHPGRALAEIRLMTRHLGDLDLHTGMLVCEITEQAADDHVLASLVREMRRHGVRIAIDDFGTGHSTAERMNLLQPDIVKIDGGWFAEFCRHTAAERFFRPLVSSLHDRGAKVLVEGIEQSVHLRVALDGGVDLLQGFHLGRPALAGTIFNQQPLSIEALLGADNKVVPLHLRR</sequence>
<comment type="caution">
    <text evidence="2">The sequence shown here is derived from an EMBL/GenBank/DDBJ whole genome shotgun (WGS) entry which is preliminary data.</text>
</comment>
<accession>A0ABV1YUA2</accession>
<evidence type="ECO:0000259" key="1">
    <source>
        <dbReference type="PROSITE" id="PS50883"/>
    </source>
</evidence>
<dbReference type="SMART" id="SM00052">
    <property type="entry name" value="EAL"/>
    <property type="match status" value="1"/>
</dbReference>
<dbReference type="InterPro" id="IPR035919">
    <property type="entry name" value="EAL_sf"/>
</dbReference>
<dbReference type="Gene3D" id="3.20.20.450">
    <property type="entry name" value="EAL domain"/>
    <property type="match status" value="1"/>
</dbReference>
<evidence type="ECO:0000313" key="2">
    <source>
        <dbReference type="EMBL" id="MER9403320.1"/>
    </source>
</evidence>
<evidence type="ECO:0000313" key="3">
    <source>
        <dbReference type="Proteomes" id="UP001433071"/>
    </source>
</evidence>
<reference evidence="2 3" key="1">
    <citation type="journal article" date="2024" name="Proc. Natl. Acad. Sci. U.S.A.">
        <title>The evolutionary genomics of adaptation to stress in wild rhizobium bacteria.</title>
        <authorList>
            <person name="Kehlet-Delgado H."/>
            <person name="Montoya A.P."/>
            <person name="Jensen K.T."/>
            <person name="Wendlandt C.E."/>
            <person name="Dexheimer C."/>
            <person name="Roberts M."/>
            <person name="Torres Martinez L."/>
            <person name="Friesen M.L."/>
            <person name="Griffitts J.S."/>
            <person name="Porter S.S."/>
        </authorList>
    </citation>
    <scope>NUCLEOTIDE SEQUENCE [LARGE SCALE GENOMIC DNA]</scope>
    <source>
        <strain evidence="2 3">M0641</strain>
    </source>
</reference>
<dbReference type="CDD" id="cd01948">
    <property type="entry name" value="EAL"/>
    <property type="match status" value="1"/>
</dbReference>
<keyword evidence="3" id="KW-1185">Reference proteome</keyword>
<dbReference type="PROSITE" id="PS50883">
    <property type="entry name" value="EAL"/>
    <property type="match status" value="1"/>
</dbReference>
<name>A0ABV1YUA2_9HYPH</name>
<dbReference type="PANTHER" id="PTHR33121:SF76">
    <property type="entry name" value="SIGNALING PROTEIN"/>
    <property type="match status" value="1"/>
</dbReference>
<dbReference type="Proteomes" id="UP001433071">
    <property type="component" value="Unassembled WGS sequence"/>
</dbReference>
<dbReference type="Pfam" id="PF00563">
    <property type="entry name" value="EAL"/>
    <property type="match status" value="1"/>
</dbReference>
<proteinExistence type="predicted"/>